<reference evidence="7" key="1">
    <citation type="submission" date="2022-07" db="EMBL/GenBank/DDBJ databases">
        <authorList>
            <person name="Kouya T."/>
            <person name="Ishiyama Y."/>
        </authorList>
    </citation>
    <scope>NUCLEOTIDE SEQUENCE</scope>
    <source>
        <strain evidence="7">WR16-4</strain>
    </source>
</reference>
<dbReference type="Gene3D" id="1.20.1250.20">
    <property type="entry name" value="MFS general substrate transporter like domains"/>
    <property type="match status" value="1"/>
</dbReference>
<dbReference type="AlphaFoldDB" id="A0A9W6B0C6"/>
<dbReference type="InterPro" id="IPR011701">
    <property type="entry name" value="MFS"/>
</dbReference>
<keyword evidence="3 6" id="KW-0812">Transmembrane</keyword>
<dbReference type="GO" id="GO:0022857">
    <property type="term" value="F:transmembrane transporter activity"/>
    <property type="evidence" value="ECO:0007669"/>
    <property type="project" value="InterPro"/>
</dbReference>
<evidence type="ECO:0000256" key="3">
    <source>
        <dbReference type="ARBA" id="ARBA00022692"/>
    </source>
</evidence>
<dbReference type="SUPFAM" id="SSF103473">
    <property type="entry name" value="MFS general substrate transporter"/>
    <property type="match status" value="1"/>
</dbReference>
<comment type="subcellular location">
    <subcellularLocation>
        <location evidence="1">Cell membrane</location>
        <topology evidence="1">Multi-pass membrane protein</topology>
    </subcellularLocation>
</comment>
<evidence type="ECO:0000313" key="8">
    <source>
        <dbReference type="Proteomes" id="UP001144204"/>
    </source>
</evidence>
<reference evidence="7" key="2">
    <citation type="journal article" date="2023" name="PLoS ONE">
        <title>Philodulcilactobacillus myokoensis gen. nov., sp. nov., a fructophilic, acidophilic, and agar-phobic lactic acid bacterium isolated from fermented vegetable extracts.</title>
        <authorList>
            <person name="Kouya T."/>
            <person name="Ishiyama Y."/>
            <person name="Ohashi S."/>
            <person name="Kumakubo R."/>
            <person name="Yamazaki T."/>
            <person name="Otaki T."/>
        </authorList>
    </citation>
    <scope>NUCLEOTIDE SEQUENCE</scope>
    <source>
        <strain evidence="7">WR16-4</strain>
    </source>
</reference>
<evidence type="ECO:0000256" key="1">
    <source>
        <dbReference type="ARBA" id="ARBA00004651"/>
    </source>
</evidence>
<sequence>MAEDLGASHSKIKITDHESNVQIVKDASSNLIGTLSGDMFTMGLGLMLLDQTHSAISFGVDMLISPIVGILFLVPIGNIVDTYKHKTILIWSMIARIAAIILLGLTINLFHDSGKLIPVVLFLICDSISVNFNGTSYSASVHELVNNHSLQRLNSLTQSASSFSSIFSQMLGVVLYSVVGFEGFLVIEVISNVITLLITLTMHFHYDADMDVEKKKEEKLSSWGKFKVAMQYVNHFKLIKYFMIIGVVFNFGYTALTVGMPFMIKTRLGLGNYPVGVLSTCISVGMLVGSIFMSIIPDRKPHFFLKFVIPIYVFNLLLIALGFIFMNVHTAMTMSILGGLDVFIMAFVLLIINITAQVVMQKKVAPHLLGRVSSTLMTVNMSIMPIGILLFTFLFQTIHNGGILYVVIGIVLITYISLLLPRIPKVLENMKSIK</sequence>
<feature type="transmembrane region" description="Helical" evidence="6">
    <location>
        <begin position="375"/>
        <end position="396"/>
    </location>
</feature>
<dbReference type="PANTHER" id="PTHR23513:SF6">
    <property type="entry name" value="MAJOR FACILITATOR SUPERFAMILY ASSOCIATED DOMAIN-CONTAINING PROTEIN"/>
    <property type="match status" value="1"/>
</dbReference>
<feature type="transmembrane region" description="Helical" evidence="6">
    <location>
        <begin position="241"/>
        <end position="264"/>
    </location>
</feature>
<keyword evidence="2" id="KW-1003">Cell membrane</keyword>
<feature type="transmembrane region" description="Helical" evidence="6">
    <location>
        <begin position="402"/>
        <end position="421"/>
    </location>
</feature>
<feature type="transmembrane region" description="Helical" evidence="6">
    <location>
        <begin position="303"/>
        <end position="325"/>
    </location>
</feature>
<feature type="transmembrane region" description="Helical" evidence="6">
    <location>
        <begin position="88"/>
        <end position="110"/>
    </location>
</feature>
<dbReference type="InterPro" id="IPR036259">
    <property type="entry name" value="MFS_trans_sf"/>
</dbReference>
<evidence type="ECO:0000256" key="4">
    <source>
        <dbReference type="ARBA" id="ARBA00022989"/>
    </source>
</evidence>
<dbReference type="GO" id="GO:0005886">
    <property type="term" value="C:plasma membrane"/>
    <property type="evidence" value="ECO:0007669"/>
    <property type="project" value="UniProtKB-SubCell"/>
</dbReference>
<dbReference type="RefSeq" id="WP_286135598.1">
    <property type="nucleotide sequence ID" value="NZ_BRPL01000002.1"/>
</dbReference>
<comment type="caution">
    <text evidence="7">The sequence shown here is derived from an EMBL/GenBank/DDBJ whole genome shotgun (WGS) entry which is preliminary data.</text>
</comment>
<evidence type="ECO:0000256" key="5">
    <source>
        <dbReference type="ARBA" id="ARBA00023136"/>
    </source>
</evidence>
<proteinExistence type="predicted"/>
<keyword evidence="8" id="KW-1185">Reference proteome</keyword>
<feature type="transmembrane region" description="Helical" evidence="6">
    <location>
        <begin position="55"/>
        <end position="76"/>
    </location>
</feature>
<accession>A0A9W6B0C6</accession>
<dbReference type="EMBL" id="BRPL01000002">
    <property type="protein sequence ID" value="GLB46138.1"/>
    <property type="molecule type" value="Genomic_DNA"/>
</dbReference>
<gene>
    <name evidence="7" type="ORF">WR164_01170</name>
</gene>
<evidence type="ECO:0000313" key="7">
    <source>
        <dbReference type="EMBL" id="GLB46138.1"/>
    </source>
</evidence>
<organism evidence="7 8">
    <name type="scientific">Philodulcilactobacillus myokoensis</name>
    <dbReference type="NCBI Taxonomy" id="2929573"/>
    <lineage>
        <taxon>Bacteria</taxon>
        <taxon>Bacillati</taxon>
        <taxon>Bacillota</taxon>
        <taxon>Bacilli</taxon>
        <taxon>Lactobacillales</taxon>
        <taxon>Lactobacillaceae</taxon>
        <taxon>Philodulcilactobacillus</taxon>
    </lineage>
</organism>
<protein>
    <submittedName>
        <fullName evidence="7">MFS transporter</fullName>
    </submittedName>
</protein>
<name>A0A9W6B0C6_9LACO</name>
<evidence type="ECO:0000256" key="6">
    <source>
        <dbReference type="SAM" id="Phobius"/>
    </source>
</evidence>
<feature type="transmembrane region" description="Helical" evidence="6">
    <location>
        <begin position="276"/>
        <end position="296"/>
    </location>
</feature>
<dbReference type="PANTHER" id="PTHR23513">
    <property type="entry name" value="INTEGRAL MEMBRANE EFFLUX PROTEIN-RELATED"/>
    <property type="match status" value="1"/>
</dbReference>
<dbReference type="Pfam" id="PF07690">
    <property type="entry name" value="MFS_1"/>
    <property type="match status" value="1"/>
</dbReference>
<feature type="transmembrane region" description="Helical" evidence="6">
    <location>
        <begin position="331"/>
        <end position="354"/>
    </location>
</feature>
<evidence type="ECO:0000256" key="2">
    <source>
        <dbReference type="ARBA" id="ARBA00022475"/>
    </source>
</evidence>
<keyword evidence="4 6" id="KW-1133">Transmembrane helix</keyword>
<dbReference type="CDD" id="cd06173">
    <property type="entry name" value="MFS_MefA_like"/>
    <property type="match status" value="1"/>
</dbReference>
<keyword evidence="5 6" id="KW-0472">Membrane</keyword>
<dbReference type="Proteomes" id="UP001144204">
    <property type="component" value="Unassembled WGS sequence"/>
</dbReference>
<feature type="transmembrane region" description="Helical" evidence="6">
    <location>
        <begin position="185"/>
        <end position="206"/>
    </location>
</feature>